<dbReference type="Proteomes" id="UP000215788">
    <property type="component" value="Unassembled WGS sequence"/>
</dbReference>
<protein>
    <submittedName>
        <fullName evidence="1">Uncharacterized protein</fullName>
    </submittedName>
</protein>
<comment type="caution">
    <text evidence="1">The sequence shown here is derived from an EMBL/GenBank/DDBJ whole genome shotgun (WGS) entry which is preliminary data.</text>
</comment>
<organism evidence="1 2">
    <name type="scientific">Pseudomonas lundensis</name>
    <dbReference type="NCBI Taxonomy" id="86185"/>
    <lineage>
        <taxon>Bacteria</taxon>
        <taxon>Pseudomonadati</taxon>
        <taxon>Pseudomonadota</taxon>
        <taxon>Gammaproteobacteria</taxon>
        <taxon>Pseudomonadales</taxon>
        <taxon>Pseudomonadaceae</taxon>
        <taxon>Pseudomonas</taxon>
    </lineage>
</organism>
<sequence length="62" mass="7355">MAQQSKDNGLLQTILKAITRKVAKLRQALRLIEREPDELTDEIEIGWSNTVRPWWGLRIYYK</sequence>
<proteinExistence type="predicted"/>
<dbReference type="EMBL" id="NQKI01000018">
    <property type="protein sequence ID" value="OZY59075.1"/>
    <property type="molecule type" value="Genomic_DNA"/>
</dbReference>
<reference evidence="1 2" key="1">
    <citation type="submission" date="2017-08" db="EMBL/GenBank/DDBJ databases">
        <title>Genomic and metabolic characterisation of spoilage-associated Pseudomonas species.</title>
        <authorList>
            <person name="Stanborough T."/>
            <person name="Fegan N."/>
            <person name="Powell S.M."/>
            <person name="Singh T."/>
            <person name="Tamplin M.L."/>
            <person name="Chandry P.S."/>
        </authorList>
    </citation>
    <scope>NUCLEOTIDE SEQUENCE [LARGE SCALE GENOMIC DNA]</scope>
    <source>
        <strain evidence="1 2">L1802</strain>
    </source>
</reference>
<name>A0A266NBB8_9PSED</name>
<evidence type="ECO:0000313" key="1">
    <source>
        <dbReference type="EMBL" id="OZY59075.1"/>
    </source>
</evidence>
<evidence type="ECO:0000313" key="2">
    <source>
        <dbReference type="Proteomes" id="UP000215788"/>
    </source>
</evidence>
<dbReference type="AlphaFoldDB" id="A0A266NBB8"/>
<dbReference type="RefSeq" id="WP_094993754.1">
    <property type="nucleotide sequence ID" value="NZ_NQKI01000018.1"/>
</dbReference>
<gene>
    <name evidence="1" type="ORF">CJF39_12795</name>
</gene>
<accession>A0A266NBB8</accession>